<dbReference type="EMBL" id="BARW01017526">
    <property type="protein sequence ID" value="GAJ02300.1"/>
    <property type="molecule type" value="Genomic_DNA"/>
</dbReference>
<dbReference type="InterPro" id="IPR010209">
    <property type="entry name" value="Ion_transpt_RnfG/RsxG"/>
</dbReference>
<dbReference type="GO" id="GO:0022900">
    <property type="term" value="P:electron transport chain"/>
    <property type="evidence" value="ECO:0007669"/>
    <property type="project" value="InterPro"/>
</dbReference>
<dbReference type="InterPro" id="IPR007329">
    <property type="entry name" value="FMN-bd"/>
</dbReference>
<feature type="non-terminal residue" evidence="8">
    <location>
        <position position="1"/>
    </location>
</feature>
<keyword evidence="1" id="KW-0813">Transport</keyword>
<dbReference type="AlphaFoldDB" id="X1V9S7"/>
<evidence type="ECO:0000256" key="5">
    <source>
        <dbReference type="ARBA" id="ARBA00022982"/>
    </source>
</evidence>
<dbReference type="GO" id="GO:0005886">
    <property type="term" value="C:plasma membrane"/>
    <property type="evidence" value="ECO:0007669"/>
    <property type="project" value="InterPro"/>
</dbReference>
<keyword evidence="3" id="KW-0285">Flavoprotein</keyword>
<keyword evidence="6" id="KW-0812">Transmembrane</keyword>
<protein>
    <recommendedName>
        <fullName evidence="7">FMN-binding domain-containing protein</fullName>
    </recommendedName>
</protein>
<dbReference type="GO" id="GO:0010181">
    <property type="term" value="F:FMN binding"/>
    <property type="evidence" value="ECO:0007669"/>
    <property type="project" value="InterPro"/>
</dbReference>
<feature type="transmembrane region" description="Helical" evidence="6">
    <location>
        <begin position="119"/>
        <end position="135"/>
    </location>
</feature>
<feature type="non-terminal residue" evidence="8">
    <location>
        <position position="280"/>
    </location>
</feature>
<name>X1V9S7_9ZZZZ</name>
<evidence type="ECO:0000256" key="3">
    <source>
        <dbReference type="ARBA" id="ARBA00022630"/>
    </source>
</evidence>
<evidence type="ECO:0000256" key="2">
    <source>
        <dbReference type="ARBA" id="ARBA00022553"/>
    </source>
</evidence>
<evidence type="ECO:0000313" key="8">
    <source>
        <dbReference type="EMBL" id="GAJ02300.1"/>
    </source>
</evidence>
<keyword evidence="6" id="KW-0472">Membrane</keyword>
<gene>
    <name evidence="8" type="ORF">S12H4_30245</name>
</gene>
<comment type="caution">
    <text evidence="8">The sequence shown here is derived from an EMBL/GenBank/DDBJ whole genome shotgun (WGS) entry which is preliminary data.</text>
</comment>
<evidence type="ECO:0000256" key="6">
    <source>
        <dbReference type="SAM" id="Phobius"/>
    </source>
</evidence>
<feature type="transmembrane region" description="Helical" evidence="6">
    <location>
        <begin position="49"/>
        <end position="69"/>
    </location>
</feature>
<accession>X1V9S7</accession>
<organism evidence="8">
    <name type="scientific">marine sediment metagenome</name>
    <dbReference type="NCBI Taxonomy" id="412755"/>
    <lineage>
        <taxon>unclassified sequences</taxon>
        <taxon>metagenomes</taxon>
        <taxon>ecological metagenomes</taxon>
    </lineage>
</organism>
<dbReference type="GO" id="GO:0009055">
    <property type="term" value="F:electron transfer activity"/>
    <property type="evidence" value="ECO:0007669"/>
    <property type="project" value="InterPro"/>
</dbReference>
<dbReference type="SMART" id="SM00900">
    <property type="entry name" value="FMN_bind"/>
    <property type="match status" value="1"/>
</dbReference>
<keyword evidence="4" id="KW-0288">FMN</keyword>
<keyword evidence="6" id="KW-1133">Transmembrane helix</keyword>
<feature type="domain" description="FMN-binding" evidence="7">
    <location>
        <begin position="183"/>
        <end position="266"/>
    </location>
</feature>
<proteinExistence type="predicted"/>
<dbReference type="Pfam" id="PF04205">
    <property type="entry name" value="FMN_bind"/>
    <property type="match status" value="1"/>
</dbReference>
<evidence type="ECO:0000256" key="4">
    <source>
        <dbReference type="ARBA" id="ARBA00022643"/>
    </source>
</evidence>
<keyword evidence="5" id="KW-0249">Electron transport</keyword>
<evidence type="ECO:0000259" key="7">
    <source>
        <dbReference type="SMART" id="SM00900"/>
    </source>
</evidence>
<keyword evidence="2" id="KW-0597">Phosphoprotein</keyword>
<evidence type="ECO:0000256" key="1">
    <source>
        <dbReference type="ARBA" id="ARBA00022448"/>
    </source>
</evidence>
<dbReference type="PANTHER" id="PTHR36118:SF1">
    <property type="entry name" value="ION-TRANSLOCATING OXIDOREDUCTASE COMPLEX SUBUNIT G"/>
    <property type="match status" value="1"/>
</dbReference>
<reference evidence="8" key="1">
    <citation type="journal article" date="2014" name="Front. Microbiol.">
        <title>High frequency of phylogenetically diverse reductive dehalogenase-homologous genes in deep subseafloor sedimentary metagenomes.</title>
        <authorList>
            <person name="Kawai M."/>
            <person name="Futagami T."/>
            <person name="Toyoda A."/>
            <person name="Takaki Y."/>
            <person name="Nishi S."/>
            <person name="Hori S."/>
            <person name="Arai W."/>
            <person name="Tsubouchi T."/>
            <person name="Morono Y."/>
            <person name="Uchiyama I."/>
            <person name="Ito T."/>
            <person name="Fujiyama A."/>
            <person name="Inagaki F."/>
            <person name="Takami H."/>
        </authorList>
    </citation>
    <scope>NUCLEOTIDE SEQUENCE</scope>
    <source>
        <strain evidence="8">Expedition CK06-06</strain>
    </source>
</reference>
<sequence length="280" mass="30830">SCPYNKPDFWHHRLVDAQNVISPGPVHSFMREMDIFFGYGKVLEGVPRAGSMGLLLFGLSGIVILTFTLRYTFAKRKKLPAPVAEPAVPVEAVTPAISRKEKPARVPVLGKSLTVGLRYLAYVALVVAFVVGMTSEGKDYESMVRAKFKGQKLTKVNDDPVVFHLGEKGDGPGNYVLIQEGQGYGGPFVLGIRIMEDAKVHEVIPLDHKETPAFVRKIQDAHYRDQFVGKHVADDFIVDVDIDAVSGATITTMAATEAIRKGAHLAAVEKFKLEQKWKKV</sequence>
<dbReference type="PANTHER" id="PTHR36118">
    <property type="entry name" value="ION-TRANSLOCATING OXIDOREDUCTASE COMPLEX SUBUNIT G"/>
    <property type="match status" value="1"/>
</dbReference>